<keyword evidence="3" id="KW-0255">Endonuclease</keyword>
<feature type="active site" evidence="7">
    <location>
        <position position="101"/>
    </location>
</feature>
<dbReference type="STRING" id="88036.D8QQS8"/>
<dbReference type="InParanoid" id="D8QQS8"/>
<dbReference type="InterPro" id="IPR036430">
    <property type="entry name" value="RNase_T2-like_sf"/>
</dbReference>
<proteinExistence type="inferred from homology"/>
<evidence type="ECO:0000256" key="3">
    <source>
        <dbReference type="ARBA" id="ARBA00022759"/>
    </source>
</evidence>
<keyword evidence="10" id="KW-1185">Reference proteome</keyword>
<dbReference type="OMA" id="PCNVAHP"/>
<dbReference type="PANTHER" id="PTHR11240">
    <property type="entry name" value="RIBONUCLEASE T2"/>
    <property type="match status" value="1"/>
</dbReference>
<evidence type="ECO:0000256" key="7">
    <source>
        <dbReference type="PIRSR" id="PIRSR633697-1"/>
    </source>
</evidence>
<evidence type="ECO:0000256" key="6">
    <source>
        <dbReference type="ARBA" id="ARBA00023239"/>
    </source>
</evidence>
<dbReference type="GO" id="GO:0016787">
    <property type="term" value="F:hydrolase activity"/>
    <property type="evidence" value="ECO:0007669"/>
    <property type="project" value="UniProtKB-KW"/>
</dbReference>
<dbReference type="PROSITE" id="PS00530">
    <property type="entry name" value="RNASE_T2_1"/>
    <property type="match status" value="1"/>
</dbReference>
<gene>
    <name evidence="9" type="ORF">SELMODRAFT_75785</name>
</gene>
<comment type="similarity">
    <text evidence="1 8">Belongs to the RNase T2 family.</text>
</comment>
<dbReference type="GO" id="GO:0033897">
    <property type="term" value="F:ribonuclease T2 activity"/>
    <property type="evidence" value="ECO:0007669"/>
    <property type="project" value="InterPro"/>
</dbReference>
<evidence type="ECO:0000256" key="4">
    <source>
        <dbReference type="ARBA" id="ARBA00022801"/>
    </source>
</evidence>
<dbReference type="CDD" id="cd01061">
    <property type="entry name" value="RNase_T2_euk"/>
    <property type="match status" value="1"/>
</dbReference>
<reference evidence="9 10" key="1">
    <citation type="journal article" date="2011" name="Science">
        <title>The Selaginella genome identifies genetic changes associated with the evolution of vascular plants.</title>
        <authorList>
            <person name="Banks J.A."/>
            <person name="Nishiyama T."/>
            <person name="Hasebe M."/>
            <person name="Bowman J.L."/>
            <person name="Gribskov M."/>
            <person name="dePamphilis C."/>
            <person name="Albert V.A."/>
            <person name="Aono N."/>
            <person name="Aoyama T."/>
            <person name="Ambrose B.A."/>
            <person name="Ashton N.W."/>
            <person name="Axtell M.J."/>
            <person name="Barker E."/>
            <person name="Barker M.S."/>
            <person name="Bennetzen J.L."/>
            <person name="Bonawitz N.D."/>
            <person name="Chapple C."/>
            <person name="Cheng C."/>
            <person name="Correa L.G."/>
            <person name="Dacre M."/>
            <person name="DeBarry J."/>
            <person name="Dreyer I."/>
            <person name="Elias M."/>
            <person name="Engstrom E.M."/>
            <person name="Estelle M."/>
            <person name="Feng L."/>
            <person name="Finet C."/>
            <person name="Floyd S.K."/>
            <person name="Frommer W.B."/>
            <person name="Fujita T."/>
            <person name="Gramzow L."/>
            <person name="Gutensohn M."/>
            <person name="Harholt J."/>
            <person name="Hattori M."/>
            <person name="Heyl A."/>
            <person name="Hirai T."/>
            <person name="Hiwatashi Y."/>
            <person name="Ishikawa M."/>
            <person name="Iwata M."/>
            <person name="Karol K.G."/>
            <person name="Koehler B."/>
            <person name="Kolukisaoglu U."/>
            <person name="Kubo M."/>
            <person name="Kurata T."/>
            <person name="Lalonde S."/>
            <person name="Li K."/>
            <person name="Li Y."/>
            <person name="Litt A."/>
            <person name="Lyons E."/>
            <person name="Manning G."/>
            <person name="Maruyama T."/>
            <person name="Michael T.P."/>
            <person name="Mikami K."/>
            <person name="Miyazaki S."/>
            <person name="Morinaga S."/>
            <person name="Murata T."/>
            <person name="Mueller-Roeber B."/>
            <person name="Nelson D.R."/>
            <person name="Obara M."/>
            <person name="Oguri Y."/>
            <person name="Olmstead R.G."/>
            <person name="Onodera N."/>
            <person name="Petersen B.L."/>
            <person name="Pils B."/>
            <person name="Prigge M."/>
            <person name="Rensing S.A."/>
            <person name="Riano-Pachon D.M."/>
            <person name="Roberts A.W."/>
            <person name="Sato Y."/>
            <person name="Scheller H.V."/>
            <person name="Schulz B."/>
            <person name="Schulz C."/>
            <person name="Shakirov E.V."/>
            <person name="Shibagaki N."/>
            <person name="Shinohara N."/>
            <person name="Shippen D.E."/>
            <person name="Soerensen I."/>
            <person name="Sotooka R."/>
            <person name="Sugimoto N."/>
            <person name="Sugita M."/>
            <person name="Sumikawa N."/>
            <person name="Tanurdzic M."/>
            <person name="Theissen G."/>
            <person name="Ulvskov P."/>
            <person name="Wakazuki S."/>
            <person name="Weng J.K."/>
            <person name="Willats W.W."/>
            <person name="Wipf D."/>
            <person name="Wolf P.G."/>
            <person name="Yang L."/>
            <person name="Zimmer A.D."/>
            <person name="Zhu Q."/>
            <person name="Mitros T."/>
            <person name="Hellsten U."/>
            <person name="Loque D."/>
            <person name="Otillar R."/>
            <person name="Salamov A."/>
            <person name="Schmutz J."/>
            <person name="Shapiro H."/>
            <person name="Lindquist E."/>
            <person name="Lucas S."/>
            <person name="Rokhsar D."/>
            <person name="Grigoriev I.V."/>
        </authorList>
    </citation>
    <scope>NUCLEOTIDE SEQUENCE [LARGE SCALE GENOMIC DNA]</scope>
</reference>
<dbReference type="PANTHER" id="PTHR11240:SF75">
    <property type="entry name" value="RIBONUCLEASE 3"/>
    <property type="match status" value="1"/>
</dbReference>
<feature type="active site" evidence="7">
    <location>
        <position position="43"/>
    </location>
</feature>
<dbReference type="Proteomes" id="UP000001514">
    <property type="component" value="Unassembled WGS sequence"/>
</dbReference>
<evidence type="ECO:0000256" key="8">
    <source>
        <dbReference type="RuleBase" id="RU004328"/>
    </source>
</evidence>
<dbReference type="InterPro" id="IPR018188">
    <property type="entry name" value="RNase_T2_His_AS_1"/>
</dbReference>
<dbReference type="GO" id="GO:0003723">
    <property type="term" value="F:RNA binding"/>
    <property type="evidence" value="ECO:0007669"/>
    <property type="project" value="InterPro"/>
</dbReference>
<dbReference type="KEGG" id="smo:SELMODRAFT_75785"/>
<dbReference type="PROSITE" id="PS00531">
    <property type="entry name" value="RNASE_T2_2"/>
    <property type="match status" value="1"/>
</dbReference>
<dbReference type="InterPro" id="IPR001568">
    <property type="entry name" value="RNase_T2-like"/>
</dbReference>
<evidence type="ECO:0000313" key="9">
    <source>
        <dbReference type="EMBL" id="EFJ37855.1"/>
    </source>
</evidence>
<dbReference type="GO" id="GO:0005576">
    <property type="term" value="C:extracellular region"/>
    <property type="evidence" value="ECO:0000318"/>
    <property type="project" value="GO_Central"/>
</dbReference>
<accession>D8QQS8</accession>
<evidence type="ECO:0000256" key="2">
    <source>
        <dbReference type="ARBA" id="ARBA00022722"/>
    </source>
</evidence>
<keyword evidence="6" id="KW-0456">Lyase</keyword>
<dbReference type="SUPFAM" id="SSF55895">
    <property type="entry name" value="Ribonuclease Rh-like"/>
    <property type="match status" value="1"/>
</dbReference>
<dbReference type="HOGENOM" id="CLU_069912_2_1_1"/>
<feature type="active site" evidence="7">
    <location>
        <position position="97"/>
    </location>
</feature>
<sequence>MLGTSSAFDFFYLVLEWPGSYCDAATSCCYPQSGKPASDFSIHGLWPNNLDGSYPENCDPSRPFNASQIGGLRGDMDALWSSLSCPSSNSEKFWAHEWEKHGTCSEKILRSQRDYFAAALRLRKSVDLLGALEQAGISPDGKSYPLALIKNALQDGGYAPGITCNADDDDSGSSQLYQIYLCVSKENLEITPCPVLPRSSCHSRVEFPVF</sequence>
<dbReference type="Pfam" id="PF00445">
    <property type="entry name" value="Ribonuclease_T2"/>
    <property type="match status" value="1"/>
</dbReference>
<dbReference type="Gene3D" id="3.90.730.10">
    <property type="entry name" value="Ribonuclease T2-like"/>
    <property type="match status" value="1"/>
</dbReference>
<dbReference type="GO" id="GO:0004521">
    <property type="term" value="F:RNA endonuclease activity"/>
    <property type="evidence" value="ECO:0000318"/>
    <property type="project" value="GO_Central"/>
</dbReference>
<dbReference type="InterPro" id="IPR033130">
    <property type="entry name" value="RNase_T2_His_AS_2"/>
</dbReference>
<dbReference type="eggNOG" id="KOG1642">
    <property type="taxonomic scope" value="Eukaryota"/>
</dbReference>
<dbReference type="Gramene" id="EFJ37855">
    <property type="protein sequence ID" value="EFJ37855"/>
    <property type="gene ID" value="SELMODRAFT_75785"/>
</dbReference>
<keyword evidence="5" id="KW-1015">Disulfide bond</keyword>
<name>D8QQS8_SELML</name>
<organism evidence="10">
    <name type="scientific">Selaginella moellendorffii</name>
    <name type="common">Spikemoss</name>
    <dbReference type="NCBI Taxonomy" id="88036"/>
    <lineage>
        <taxon>Eukaryota</taxon>
        <taxon>Viridiplantae</taxon>
        <taxon>Streptophyta</taxon>
        <taxon>Embryophyta</taxon>
        <taxon>Tracheophyta</taxon>
        <taxon>Lycopodiopsida</taxon>
        <taxon>Selaginellales</taxon>
        <taxon>Selaginellaceae</taxon>
        <taxon>Selaginella</taxon>
    </lineage>
</organism>
<evidence type="ECO:0000256" key="5">
    <source>
        <dbReference type="ARBA" id="ARBA00023157"/>
    </source>
</evidence>
<protein>
    <submittedName>
        <fullName evidence="9">Uncharacterized protein</fullName>
    </submittedName>
</protein>
<dbReference type="GO" id="GO:0006401">
    <property type="term" value="P:RNA catabolic process"/>
    <property type="evidence" value="ECO:0000318"/>
    <property type="project" value="GO_Central"/>
</dbReference>
<keyword evidence="2" id="KW-0540">Nuclease</keyword>
<dbReference type="AlphaFoldDB" id="D8QQS8"/>
<keyword evidence="4" id="KW-0378">Hydrolase</keyword>
<dbReference type="EMBL" id="GL377565">
    <property type="protein sequence ID" value="EFJ37855.1"/>
    <property type="molecule type" value="Genomic_DNA"/>
</dbReference>
<dbReference type="OrthoDB" id="435754at2759"/>
<evidence type="ECO:0000256" key="1">
    <source>
        <dbReference type="ARBA" id="ARBA00007469"/>
    </source>
</evidence>
<evidence type="ECO:0000313" key="10">
    <source>
        <dbReference type="Proteomes" id="UP000001514"/>
    </source>
</evidence>
<dbReference type="InterPro" id="IPR033697">
    <property type="entry name" value="Ribonuclease_T2_eukaryotic"/>
</dbReference>